<comment type="similarity">
    <text evidence="1">Belongs to the glycosyltransferase 2 family.</text>
</comment>
<evidence type="ECO:0000259" key="4">
    <source>
        <dbReference type="Pfam" id="PF00535"/>
    </source>
</evidence>
<dbReference type="Gene3D" id="3.90.550.10">
    <property type="entry name" value="Spore Coat Polysaccharide Biosynthesis Protein SpsA, Chain A"/>
    <property type="match status" value="1"/>
</dbReference>
<dbReference type="AlphaFoldDB" id="A0A6I3KJW6"/>
<gene>
    <name evidence="5" type="ORF">GIW81_09980</name>
</gene>
<dbReference type="GO" id="GO:0016757">
    <property type="term" value="F:glycosyltransferase activity"/>
    <property type="evidence" value="ECO:0007669"/>
    <property type="project" value="UniProtKB-KW"/>
</dbReference>
<protein>
    <submittedName>
        <fullName evidence="5">Glycosyltransferase</fullName>
    </submittedName>
</protein>
<name>A0A6I3KJW6_9HYPH</name>
<comment type="caution">
    <text evidence="5">The sequence shown here is derived from an EMBL/GenBank/DDBJ whole genome shotgun (WGS) entry which is preliminary data.</text>
</comment>
<evidence type="ECO:0000313" key="5">
    <source>
        <dbReference type="EMBL" id="MTD94658.1"/>
    </source>
</evidence>
<keyword evidence="3 5" id="KW-0808">Transferase</keyword>
<dbReference type="InterPro" id="IPR001173">
    <property type="entry name" value="Glyco_trans_2-like"/>
</dbReference>
<dbReference type="PANTHER" id="PTHR43179">
    <property type="entry name" value="RHAMNOSYLTRANSFERASE WBBL"/>
    <property type="match status" value="1"/>
</dbReference>
<dbReference type="EMBL" id="WMBQ01000001">
    <property type="protein sequence ID" value="MTD94658.1"/>
    <property type="molecule type" value="Genomic_DNA"/>
</dbReference>
<evidence type="ECO:0000313" key="6">
    <source>
        <dbReference type="Proteomes" id="UP000440694"/>
    </source>
</evidence>
<reference evidence="5 6" key="1">
    <citation type="submission" date="2019-11" db="EMBL/GenBank/DDBJ databases">
        <title>Identification of a novel strain.</title>
        <authorList>
            <person name="Xu Q."/>
            <person name="Wang G."/>
        </authorList>
    </citation>
    <scope>NUCLEOTIDE SEQUENCE [LARGE SCALE GENOMIC DNA]</scope>
    <source>
        <strain evidence="6">xq</strain>
    </source>
</reference>
<sequence length="270" mass="29729">MTVYVLVPVFNRLAMTQTVIGCLRRQVLDDPLSIVVIDDGSTDGTAEYFAAQPDVKVLSGDGNLWWGGSIDLGMRAVLREAGASDWVALVNNDTRFGPDFLQSLLDTARSAAPAATGSALCDEDAPETLLSIGPVFNSWYSKIQDKLAAPRPVDPQNPPHQVDALSGRGTLYPVAAIRAVHGMRPKVLPHYLADYELAARVRRAGYQLLVSERAITYSGNDYGNARRPKNLWRRYFSRSSPQFLPALICFWWSAAPIAWRQAPIERRGAT</sequence>
<organism evidence="5 6">
    <name type="scientific">Hyphomicrobium album</name>
    <dbReference type="NCBI Taxonomy" id="2665159"/>
    <lineage>
        <taxon>Bacteria</taxon>
        <taxon>Pseudomonadati</taxon>
        <taxon>Pseudomonadota</taxon>
        <taxon>Alphaproteobacteria</taxon>
        <taxon>Hyphomicrobiales</taxon>
        <taxon>Hyphomicrobiaceae</taxon>
        <taxon>Hyphomicrobium</taxon>
    </lineage>
</organism>
<feature type="domain" description="Glycosyltransferase 2-like" evidence="4">
    <location>
        <begin position="5"/>
        <end position="110"/>
    </location>
</feature>
<keyword evidence="2" id="KW-0328">Glycosyltransferase</keyword>
<dbReference type="Proteomes" id="UP000440694">
    <property type="component" value="Unassembled WGS sequence"/>
</dbReference>
<dbReference type="InterPro" id="IPR029044">
    <property type="entry name" value="Nucleotide-diphossugar_trans"/>
</dbReference>
<evidence type="ECO:0000256" key="3">
    <source>
        <dbReference type="ARBA" id="ARBA00022679"/>
    </source>
</evidence>
<keyword evidence="6" id="KW-1185">Reference proteome</keyword>
<dbReference type="Pfam" id="PF00535">
    <property type="entry name" value="Glycos_transf_2"/>
    <property type="match status" value="1"/>
</dbReference>
<evidence type="ECO:0000256" key="1">
    <source>
        <dbReference type="ARBA" id="ARBA00006739"/>
    </source>
</evidence>
<dbReference type="SUPFAM" id="SSF53448">
    <property type="entry name" value="Nucleotide-diphospho-sugar transferases"/>
    <property type="match status" value="1"/>
</dbReference>
<accession>A0A6I3KJW6</accession>
<proteinExistence type="inferred from homology"/>
<evidence type="ECO:0000256" key="2">
    <source>
        <dbReference type="ARBA" id="ARBA00022676"/>
    </source>
</evidence>
<dbReference type="PANTHER" id="PTHR43179:SF12">
    <property type="entry name" value="GALACTOFURANOSYLTRANSFERASE GLFT2"/>
    <property type="match status" value="1"/>
</dbReference>
<dbReference type="RefSeq" id="WP_154739051.1">
    <property type="nucleotide sequence ID" value="NZ_WMBQ01000001.1"/>
</dbReference>